<dbReference type="AlphaFoldDB" id="K0T4Z6"/>
<protein>
    <submittedName>
        <fullName evidence="1">Uncharacterized protein</fullName>
    </submittedName>
</protein>
<gene>
    <name evidence="1" type="ORF">THAOC_05766</name>
</gene>
<dbReference type="OrthoDB" id="47704at2759"/>
<proteinExistence type="predicted"/>
<name>K0T4Z6_THAOC</name>
<accession>K0T4Z6</accession>
<organism evidence="1 2">
    <name type="scientific">Thalassiosira oceanica</name>
    <name type="common">Marine diatom</name>
    <dbReference type="NCBI Taxonomy" id="159749"/>
    <lineage>
        <taxon>Eukaryota</taxon>
        <taxon>Sar</taxon>
        <taxon>Stramenopiles</taxon>
        <taxon>Ochrophyta</taxon>
        <taxon>Bacillariophyta</taxon>
        <taxon>Coscinodiscophyceae</taxon>
        <taxon>Thalassiosirophycidae</taxon>
        <taxon>Thalassiosirales</taxon>
        <taxon>Thalassiosiraceae</taxon>
        <taxon>Thalassiosira</taxon>
    </lineage>
</organism>
<comment type="caution">
    <text evidence="1">The sequence shown here is derived from an EMBL/GenBank/DDBJ whole genome shotgun (WGS) entry which is preliminary data.</text>
</comment>
<keyword evidence="2" id="KW-1185">Reference proteome</keyword>
<reference evidence="1 2" key="1">
    <citation type="journal article" date="2012" name="Genome Biol.">
        <title>Genome and low-iron response of an oceanic diatom adapted to chronic iron limitation.</title>
        <authorList>
            <person name="Lommer M."/>
            <person name="Specht M."/>
            <person name="Roy A.S."/>
            <person name="Kraemer L."/>
            <person name="Andreson R."/>
            <person name="Gutowska M.A."/>
            <person name="Wolf J."/>
            <person name="Bergner S.V."/>
            <person name="Schilhabel M.B."/>
            <person name="Klostermeier U.C."/>
            <person name="Beiko R.G."/>
            <person name="Rosenstiel P."/>
            <person name="Hippler M."/>
            <person name="Laroche J."/>
        </authorList>
    </citation>
    <scope>NUCLEOTIDE SEQUENCE [LARGE SCALE GENOMIC DNA]</scope>
    <source>
        <strain evidence="1 2">CCMP1005</strain>
    </source>
</reference>
<dbReference type="Proteomes" id="UP000266841">
    <property type="component" value="Unassembled WGS sequence"/>
</dbReference>
<evidence type="ECO:0000313" key="2">
    <source>
        <dbReference type="Proteomes" id="UP000266841"/>
    </source>
</evidence>
<sequence length="77" mass="8878">MKEWGSDEDAHGLFGVHGRIKKLETKWRNENGEWQYSEGGSVVVTLKDQEYQTRKEVFTDNYSNWTSEKSGMGTFGV</sequence>
<evidence type="ECO:0000313" key="1">
    <source>
        <dbReference type="EMBL" id="EJK72680.1"/>
    </source>
</evidence>
<dbReference type="EMBL" id="AGNL01005486">
    <property type="protein sequence ID" value="EJK72680.1"/>
    <property type="molecule type" value="Genomic_DNA"/>
</dbReference>